<evidence type="ECO:0000256" key="1">
    <source>
        <dbReference type="SAM" id="SignalP"/>
    </source>
</evidence>
<dbReference type="EMBL" id="GL883021">
    <property type="protein sequence ID" value="EGG17509.1"/>
    <property type="molecule type" value="Genomic_DNA"/>
</dbReference>
<keyword evidence="3" id="KW-1185">Reference proteome</keyword>
<accession>F4Q2P2</accession>
<feature type="chain" id="PRO_5003319858" description="Carbohydrate binding domain-containing protein" evidence="1">
    <location>
        <begin position="21"/>
        <end position="134"/>
    </location>
</feature>
<protein>
    <recommendedName>
        <fullName evidence="4">Carbohydrate binding domain-containing protein</fullName>
    </recommendedName>
</protein>
<dbReference type="GeneID" id="14869661"/>
<evidence type="ECO:0000313" key="2">
    <source>
        <dbReference type="EMBL" id="EGG17509.1"/>
    </source>
</evidence>
<feature type="signal peptide" evidence="1">
    <location>
        <begin position="1"/>
        <end position="20"/>
    </location>
</feature>
<gene>
    <name evidence="2" type="ORF">DFA_08505</name>
</gene>
<keyword evidence="1" id="KW-0732">Signal</keyword>
<sequence>MNKILVVVVLLISTLALAQGFTFNAEGQWIRYPDSTQCQSKAFNMTLSADNTSYEAYLWIGGKRGILMSNVTIDPTNTVMSGNFARYDYTSYYFVEWTTFTAKITNQVSYYMSIAASSRFQSSTNNVVKTANFC</sequence>
<dbReference type="AlphaFoldDB" id="F4Q2P2"/>
<dbReference type="Proteomes" id="UP000007797">
    <property type="component" value="Unassembled WGS sequence"/>
</dbReference>
<dbReference type="RefSeq" id="XP_004355993.1">
    <property type="nucleotide sequence ID" value="XM_004355940.1"/>
</dbReference>
<proteinExistence type="predicted"/>
<evidence type="ECO:0000313" key="3">
    <source>
        <dbReference type="Proteomes" id="UP000007797"/>
    </source>
</evidence>
<name>F4Q2P2_CACFS</name>
<organism evidence="2 3">
    <name type="scientific">Cavenderia fasciculata</name>
    <name type="common">Slime mold</name>
    <name type="synonym">Dictyostelium fasciculatum</name>
    <dbReference type="NCBI Taxonomy" id="261658"/>
    <lineage>
        <taxon>Eukaryota</taxon>
        <taxon>Amoebozoa</taxon>
        <taxon>Evosea</taxon>
        <taxon>Eumycetozoa</taxon>
        <taxon>Dictyostelia</taxon>
        <taxon>Acytosteliales</taxon>
        <taxon>Cavenderiaceae</taxon>
        <taxon>Cavenderia</taxon>
    </lineage>
</organism>
<evidence type="ECO:0008006" key="4">
    <source>
        <dbReference type="Google" id="ProtNLM"/>
    </source>
</evidence>
<reference evidence="3" key="1">
    <citation type="journal article" date="2011" name="Genome Res.">
        <title>Phylogeny-wide analysis of social amoeba genomes highlights ancient origins for complex intercellular communication.</title>
        <authorList>
            <person name="Heidel A.J."/>
            <person name="Lawal H.M."/>
            <person name="Felder M."/>
            <person name="Schilde C."/>
            <person name="Helps N.R."/>
            <person name="Tunggal B."/>
            <person name="Rivero F."/>
            <person name="John U."/>
            <person name="Schleicher M."/>
            <person name="Eichinger L."/>
            <person name="Platzer M."/>
            <person name="Noegel A.A."/>
            <person name="Schaap P."/>
            <person name="Gloeckner G."/>
        </authorList>
    </citation>
    <scope>NUCLEOTIDE SEQUENCE [LARGE SCALE GENOMIC DNA]</scope>
    <source>
        <strain evidence="3">SH3</strain>
    </source>
</reference>
<dbReference type="KEGG" id="dfa:DFA_08505"/>